<dbReference type="PROSITE" id="PS51257">
    <property type="entry name" value="PROKAR_LIPOPROTEIN"/>
    <property type="match status" value="1"/>
</dbReference>
<organism evidence="2 3">
    <name type="scientific">Paracoccus sanguinis</name>
    <dbReference type="NCBI Taxonomy" id="1545044"/>
    <lineage>
        <taxon>Bacteria</taxon>
        <taxon>Pseudomonadati</taxon>
        <taxon>Pseudomonadota</taxon>
        <taxon>Alphaproteobacteria</taxon>
        <taxon>Rhodobacterales</taxon>
        <taxon>Paracoccaceae</taxon>
        <taxon>Paracoccus</taxon>
    </lineage>
</organism>
<feature type="chain" id="PRO_5013040285" description="Lipoprotein" evidence="1">
    <location>
        <begin position="16"/>
        <end position="166"/>
    </location>
</feature>
<sequence>MRTAAIMLVASASLAACVTPRDDAALSLDRNLEKCGFQDIESGADPAEDLANGMVGQAGGQAVPQAFGSYYKVEDCRTGATIGLTKTFTGYTDTGEVKEPDRTAEVEAVRRLLLGGQVKTMSELDKLARSKRISVRSDKGLGKESCGCATYYPELRGDKTEYVPVR</sequence>
<protein>
    <recommendedName>
        <fullName evidence="4">Lipoprotein</fullName>
    </recommendedName>
</protein>
<evidence type="ECO:0008006" key="4">
    <source>
        <dbReference type="Google" id="ProtNLM"/>
    </source>
</evidence>
<evidence type="ECO:0000313" key="2">
    <source>
        <dbReference type="EMBL" id="SDW81278.1"/>
    </source>
</evidence>
<reference evidence="3" key="1">
    <citation type="submission" date="2016-10" db="EMBL/GenBank/DDBJ databases">
        <authorList>
            <person name="Varghese N."/>
            <person name="Submissions S."/>
        </authorList>
    </citation>
    <scope>NUCLEOTIDE SEQUENCE [LARGE SCALE GENOMIC DNA]</scope>
    <source>
        <strain evidence="3">DSM 29303</strain>
    </source>
</reference>
<feature type="signal peptide" evidence="1">
    <location>
        <begin position="1"/>
        <end position="15"/>
    </location>
</feature>
<keyword evidence="1" id="KW-0732">Signal</keyword>
<accession>A0A1H2WL97</accession>
<dbReference type="EMBL" id="FNNA01000002">
    <property type="protein sequence ID" value="SDW81278.1"/>
    <property type="molecule type" value="Genomic_DNA"/>
</dbReference>
<evidence type="ECO:0000256" key="1">
    <source>
        <dbReference type="SAM" id="SignalP"/>
    </source>
</evidence>
<gene>
    <name evidence="2" type="ORF">SAMN05444276_102192</name>
</gene>
<name>A0A1H2WL97_9RHOB</name>
<dbReference type="STRING" id="1545044.SAMN05444276_102192"/>
<keyword evidence="3" id="KW-1185">Reference proteome</keyword>
<proteinExistence type="predicted"/>
<dbReference type="Proteomes" id="UP000182944">
    <property type="component" value="Unassembled WGS sequence"/>
</dbReference>
<dbReference type="AlphaFoldDB" id="A0A1H2WL97"/>
<evidence type="ECO:0000313" key="3">
    <source>
        <dbReference type="Proteomes" id="UP000182944"/>
    </source>
</evidence>